<organism evidence="1">
    <name type="scientific">hydrocarbon metagenome</name>
    <dbReference type="NCBI Taxonomy" id="938273"/>
    <lineage>
        <taxon>unclassified sequences</taxon>
        <taxon>metagenomes</taxon>
        <taxon>ecological metagenomes</taxon>
    </lineage>
</organism>
<evidence type="ECO:0008006" key="2">
    <source>
        <dbReference type="Google" id="ProtNLM"/>
    </source>
</evidence>
<sequence length="92" mass="10336">MLPGRIAVIPDVSCRVEDDGYALLFNPDTDNSVLIDRSGLLIWKYIEEPRSIADIVAYLKTCYSGCPAQDTIREEVEAYLLELIPEFAKEIA</sequence>
<comment type="caution">
    <text evidence="1">The sequence shown here is derived from an EMBL/GenBank/DDBJ whole genome shotgun (WGS) entry which is preliminary data.</text>
</comment>
<proteinExistence type="predicted"/>
<gene>
    <name evidence="1" type="ORF">ASZ90_016771</name>
</gene>
<name>A0A0W8EAY6_9ZZZZ</name>
<dbReference type="InterPro" id="IPR041881">
    <property type="entry name" value="PqqD_sf"/>
</dbReference>
<dbReference type="Pfam" id="PF05402">
    <property type="entry name" value="PqqD"/>
    <property type="match status" value="1"/>
</dbReference>
<reference evidence="1" key="1">
    <citation type="journal article" date="2015" name="Proc. Natl. Acad. Sci. U.S.A.">
        <title>Networks of energetic and metabolic interactions define dynamics in microbial communities.</title>
        <authorList>
            <person name="Embree M."/>
            <person name="Liu J.K."/>
            <person name="Al-Bassam M.M."/>
            <person name="Zengler K."/>
        </authorList>
    </citation>
    <scope>NUCLEOTIDE SEQUENCE</scope>
</reference>
<dbReference type="AlphaFoldDB" id="A0A0W8EAY6"/>
<dbReference type="EMBL" id="LNQE01001766">
    <property type="protein sequence ID" value="KUG05792.1"/>
    <property type="molecule type" value="Genomic_DNA"/>
</dbReference>
<accession>A0A0W8EAY6</accession>
<dbReference type="InterPro" id="IPR008792">
    <property type="entry name" value="PQQD"/>
</dbReference>
<evidence type="ECO:0000313" key="1">
    <source>
        <dbReference type="EMBL" id="KUG05792.1"/>
    </source>
</evidence>
<protein>
    <recommendedName>
        <fullName evidence="2">PqqD family protein</fullName>
    </recommendedName>
</protein>
<dbReference type="Gene3D" id="1.10.10.1150">
    <property type="entry name" value="Coenzyme PQQ synthesis protein D (PqqD)"/>
    <property type="match status" value="1"/>
</dbReference>